<dbReference type="GO" id="GO:0022857">
    <property type="term" value="F:transmembrane transporter activity"/>
    <property type="evidence" value="ECO:0000318"/>
    <property type="project" value="GO_Central"/>
</dbReference>
<dbReference type="STRING" id="6412.T1EP94"/>
<organism evidence="4 5">
    <name type="scientific">Helobdella robusta</name>
    <name type="common">Californian leech</name>
    <dbReference type="NCBI Taxonomy" id="6412"/>
    <lineage>
        <taxon>Eukaryota</taxon>
        <taxon>Metazoa</taxon>
        <taxon>Spiralia</taxon>
        <taxon>Lophotrochozoa</taxon>
        <taxon>Annelida</taxon>
        <taxon>Clitellata</taxon>
        <taxon>Hirudinea</taxon>
        <taxon>Rhynchobdellida</taxon>
        <taxon>Glossiphoniidae</taxon>
        <taxon>Helobdella</taxon>
    </lineage>
</organism>
<name>T1EP94_HELRO</name>
<keyword evidence="5" id="KW-1185">Reference proteome</keyword>
<gene>
    <name evidence="4" type="primary">20198394</name>
    <name evidence="3" type="ORF">HELRODRAFT_159628</name>
</gene>
<sequence>MVTLEDVIDEIFHSDTNAHKPVNNNVFDPNIHFSNNELTSSIEKIKFNQFAVFHSSNQTTDKSGDGNDAEASLTPNMFKALKCFLATLPPFKPELISPVVLEKLLRRCAITKVRKPLGSSPSSSLTPDISIIIEDGSASQSVRAVNIVEMNRPMDGLVVVLEGKVEVEIGVERFVFIEGPFACFGLPVLQNAISSLSNSLPRSTPTTSAAAAGTTLKNLDAEVSQQHYIPDFTVRPMTEDVSYIKISCSTYVSSLQATLLKYIHEQGIYTADASNQISKESSFVMANNAQNLQNNFSRPLDILTDFHNRPANFFIGNYTFDNHHLMPSLSPPGYNYQHLDESQKLGVWTPYQSQPQQQPEDDARGWDVNQNILEKNSGSYQDKNDSCNEAESNMTGDDKDDEMDVGNVNDVIIAGSSPSAFDKDETDLQNDRINNIL</sequence>
<dbReference type="EMBL" id="AMQM01000288">
    <property type="status" value="NOT_ANNOTATED_CDS"/>
    <property type="molecule type" value="Genomic_DNA"/>
</dbReference>
<dbReference type="eggNOG" id="KOG2118">
    <property type="taxonomic scope" value="Eukaryota"/>
</dbReference>
<dbReference type="GO" id="GO:0010960">
    <property type="term" value="P:magnesium ion homeostasis"/>
    <property type="evidence" value="ECO:0007669"/>
    <property type="project" value="InterPro"/>
</dbReference>
<feature type="region of interest" description="Disordered" evidence="2">
    <location>
        <begin position="375"/>
        <end position="404"/>
    </location>
</feature>
<dbReference type="RefSeq" id="XP_009009753.1">
    <property type="nucleotide sequence ID" value="XM_009011505.1"/>
</dbReference>
<evidence type="ECO:0000256" key="2">
    <source>
        <dbReference type="SAM" id="MobiDB-lite"/>
    </source>
</evidence>
<evidence type="ECO:0000313" key="4">
    <source>
        <dbReference type="EnsemblMetazoa" id="HelroP159628"/>
    </source>
</evidence>
<evidence type="ECO:0000313" key="3">
    <source>
        <dbReference type="EMBL" id="ESO13033.1"/>
    </source>
</evidence>
<dbReference type="GeneID" id="20198394"/>
<dbReference type="KEGG" id="hro:HELRODRAFT_159628"/>
<accession>T1EP94</accession>
<keyword evidence="1" id="KW-0677">Repeat</keyword>
<reference evidence="4" key="3">
    <citation type="submission" date="2015-06" db="UniProtKB">
        <authorList>
            <consortium name="EnsemblMetazoa"/>
        </authorList>
    </citation>
    <scope>IDENTIFICATION</scope>
</reference>
<dbReference type="PANTHER" id="PTHR12064">
    <property type="entry name" value="METAL TRANSPORTER CNNM"/>
    <property type="match status" value="1"/>
</dbReference>
<dbReference type="HOGENOM" id="CLU_627431_0_0_1"/>
<dbReference type="EMBL" id="KB095811">
    <property type="protein sequence ID" value="ESO13033.1"/>
    <property type="molecule type" value="Genomic_DNA"/>
</dbReference>
<reference evidence="3 5" key="2">
    <citation type="journal article" date="2013" name="Nature">
        <title>Insights into bilaterian evolution from three spiralian genomes.</title>
        <authorList>
            <person name="Simakov O."/>
            <person name="Marletaz F."/>
            <person name="Cho S.J."/>
            <person name="Edsinger-Gonzales E."/>
            <person name="Havlak P."/>
            <person name="Hellsten U."/>
            <person name="Kuo D.H."/>
            <person name="Larsson T."/>
            <person name="Lv J."/>
            <person name="Arendt D."/>
            <person name="Savage R."/>
            <person name="Osoegawa K."/>
            <person name="de Jong P."/>
            <person name="Grimwood J."/>
            <person name="Chapman J.A."/>
            <person name="Shapiro H."/>
            <person name="Aerts A."/>
            <person name="Otillar R.P."/>
            <person name="Terry A.Y."/>
            <person name="Boore J.L."/>
            <person name="Grigoriev I.V."/>
            <person name="Lindberg D.R."/>
            <person name="Seaver E.C."/>
            <person name="Weisblat D.A."/>
            <person name="Putnam N.H."/>
            <person name="Rokhsar D.S."/>
        </authorList>
    </citation>
    <scope>NUCLEOTIDE SEQUENCE</scope>
</reference>
<dbReference type="CTD" id="20198394"/>
<dbReference type="EnsemblMetazoa" id="HelroT159628">
    <property type="protein sequence ID" value="HelroP159628"/>
    <property type="gene ID" value="HelroG159628"/>
</dbReference>
<dbReference type="InterPro" id="IPR045095">
    <property type="entry name" value="ACDP"/>
</dbReference>
<dbReference type="Pfam" id="PF25562">
    <property type="entry name" value="CNBH_CNNM2_C"/>
    <property type="match status" value="1"/>
</dbReference>
<proteinExistence type="predicted"/>
<dbReference type="InParanoid" id="T1EP94"/>
<dbReference type="AlphaFoldDB" id="T1EP94"/>
<evidence type="ECO:0000313" key="5">
    <source>
        <dbReference type="Proteomes" id="UP000015101"/>
    </source>
</evidence>
<evidence type="ECO:0000256" key="1">
    <source>
        <dbReference type="ARBA" id="ARBA00022737"/>
    </source>
</evidence>
<dbReference type="Proteomes" id="UP000015101">
    <property type="component" value="Unassembled WGS sequence"/>
</dbReference>
<protein>
    <submittedName>
        <fullName evidence="3 4">Uncharacterized protein</fullName>
    </submittedName>
</protein>
<feature type="compositionally biased region" description="Polar residues" evidence="2">
    <location>
        <begin position="375"/>
        <end position="395"/>
    </location>
</feature>
<dbReference type="PANTHER" id="PTHR12064:SF97">
    <property type="entry name" value="METAL TRANSPORTER CNNM-5"/>
    <property type="match status" value="1"/>
</dbReference>
<reference evidence="5" key="1">
    <citation type="submission" date="2012-12" db="EMBL/GenBank/DDBJ databases">
        <authorList>
            <person name="Hellsten U."/>
            <person name="Grimwood J."/>
            <person name="Chapman J.A."/>
            <person name="Shapiro H."/>
            <person name="Aerts A."/>
            <person name="Otillar R.P."/>
            <person name="Terry A.Y."/>
            <person name="Boore J.L."/>
            <person name="Simakov O."/>
            <person name="Marletaz F."/>
            <person name="Cho S.-J."/>
            <person name="Edsinger-Gonzales E."/>
            <person name="Havlak P."/>
            <person name="Kuo D.-H."/>
            <person name="Larsson T."/>
            <person name="Lv J."/>
            <person name="Arendt D."/>
            <person name="Savage R."/>
            <person name="Osoegawa K."/>
            <person name="de Jong P."/>
            <person name="Lindberg D.R."/>
            <person name="Seaver E.C."/>
            <person name="Weisblat D.A."/>
            <person name="Putnam N.H."/>
            <person name="Grigoriev I.V."/>
            <person name="Rokhsar D.S."/>
        </authorList>
    </citation>
    <scope>NUCLEOTIDE SEQUENCE</scope>
</reference>